<dbReference type="STRING" id="42156.A0A3P6T4E0"/>
<evidence type="ECO:0000313" key="5">
    <source>
        <dbReference type="Proteomes" id="UP000277928"/>
    </source>
</evidence>
<dbReference type="EMBL" id="UYRX01000482">
    <property type="protein sequence ID" value="VDK82832.1"/>
    <property type="molecule type" value="Genomic_DNA"/>
</dbReference>
<keyword evidence="2" id="KW-0677">Repeat</keyword>
<accession>A0A3P6T4E0</accession>
<reference evidence="4 5" key="1">
    <citation type="submission" date="2018-08" db="EMBL/GenBank/DDBJ databases">
        <authorList>
            <person name="Laetsch R D."/>
            <person name="Stevens L."/>
            <person name="Kumar S."/>
            <person name="Blaxter L. M."/>
        </authorList>
    </citation>
    <scope>NUCLEOTIDE SEQUENCE [LARGE SCALE GENOMIC DNA]</scope>
</reference>
<dbReference type="InterPro" id="IPR002048">
    <property type="entry name" value="EF_hand_dom"/>
</dbReference>
<dbReference type="SUPFAM" id="SSF47473">
    <property type="entry name" value="EF-hand"/>
    <property type="match status" value="1"/>
</dbReference>
<evidence type="ECO:0000313" key="4">
    <source>
        <dbReference type="EMBL" id="VDK82832.1"/>
    </source>
</evidence>
<proteinExistence type="predicted"/>
<protein>
    <recommendedName>
        <fullName evidence="3">EF-hand domain-containing protein</fullName>
    </recommendedName>
</protein>
<evidence type="ECO:0000256" key="2">
    <source>
        <dbReference type="ARBA" id="ARBA00022737"/>
    </source>
</evidence>
<dbReference type="InterPro" id="IPR028846">
    <property type="entry name" value="Recoverin"/>
</dbReference>
<organism evidence="4 5">
    <name type="scientific">Litomosoides sigmodontis</name>
    <name type="common">Filarial nematode worm</name>
    <dbReference type="NCBI Taxonomy" id="42156"/>
    <lineage>
        <taxon>Eukaryota</taxon>
        <taxon>Metazoa</taxon>
        <taxon>Ecdysozoa</taxon>
        <taxon>Nematoda</taxon>
        <taxon>Chromadorea</taxon>
        <taxon>Rhabditida</taxon>
        <taxon>Spirurina</taxon>
        <taxon>Spiruromorpha</taxon>
        <taxon>Filarioidea</taxon>
        <taxon>Onchocercidae</taxon>
        <taxon>Litomosoides</taxon>
    </lineage>
</organism>
<feature type="domain" description="EF-hand" evidence="3">
    <location>
        <begin position="134"/>
        <end position="169"/>
    </location>
</feature>
<dbReference type="PANTHER" id="PTHR23055">
    <property type="entry name" value="CALCIUM BINDING PROTEINS"/>
    <property type="match status" value="1"/>
</dbReference>
<evidence type="ECO:0000259" key="3">
    <source>
        <dbReference type="PROSITE" id="PS50222"/>
    </source>
</evidence>
<dbReference type="GO" id="GO:0005509">
    <property type="term" value="F:calcium ion binding"/>
    <property type="evidence" value="ECO:0007669"/>
    <property type="project" value="InterPro"/>
</dbReference>
<dbReference type="AlphaFoldDB" id="A0A3P6T4E0"/>
<name>A0A3P6T4E0_LITSI</name>
<dbReference type="InterPro" id="IPR011992">
    <property type="entry name" value="EF-hand-dom_pair"/>
</dbReference>
<dbReference type="PANTHER" id="PTHR23055:SF56">
    <property type="entry name" value="EF-HAND DOMAIN-CONTAINING PROTEIN"/>
    <property type="match status" value="1"/>
</dbReference>
<dbReference type="Proteomes" id="UP000277928">
    <property type="component" value="Unassembled WGS sequence"/>
</dbReference>
<dbReference type="OrthoDB" id="191686at2759"/>
<dbReference type="Pfam" id="PF13499">
    <property type="entry name" value="EF-hand_7"/>
    <property type="match status" value="1"/>
</dbReference>
<evidence type="ECO:0000256" key="1">
    <source>
        <dbReference type="ARBA" id="ARBA00022723"/>
    </source>
</evidence>
<dbReference type="Gene3D" id="1.10.238.10">
    <property type="entry name" value="EF-hand"/>
    <property type="match status" value="1"/>
</dbReference>
<dbReference type="OMA" id="WERIFRI"/>
<gene>
    <name evidence="4" type="ORF">NLS_LOCUS5937</name>
</gene>
<keyword evidence="5" id="KW-1185">Reference proteome</keyword>
<keyword evidence="1" id="KW-0479">Metal-binding</keyword>
<dbReference type="PRINTS" id="PR00450">
    <property type="entry name" value="RECOVERIN"/>
</dbReference>
<sequence length="182" mass="21223">MISGHDVQILPEQHFTAGELRALYRTFKDSLPICRNSFRDIYANIFPHGDAEEFADLIFDSIVCQHAEYVTFMDFIKAYSILFRGTMEEKINWMYKIYDPKNTGKIGWERIFRIITATDDLIGIKAIPIISPAQRVEQAKQIVQKFDHENKGWISREDFMEVCRQDERILHSISTLCATIVI</sequence>
<dbReference type="PROSITE" id="PS50222">
    <property type="entry name" value="EF_HAND_2"/>
    <property type="match status" value="1"/>
</dbReference>